<dbReference type="InterPro" id="IPR029787">
    <property type="entry name" value="Nucleotide_cyclase"/>
</dbReference>
<dbReference type="AlphaFoldDB" id="A0A6J4JCY3"/>
<evidence type="ECO:0000313" key="4">
    <source>
        <dbReference type="EMBL" id="CAA9274059.1"/>
    </source>
</evidence>
<proteinExistence type="predicted"/>
<dbReference type="EMBL" id="CADCTN010000232">
    <property type="protein sequence ID" value="CAA9274059.1"/>
    <property type="molecule type" value="Genomic_DNA"/>
</dbReference>
<feature type="transmembrane region" description="Helical" evidence="1">
    <location>
        <begin position="57"/>
        <end position="78"/>
    </location>
</feature>
<feature type="transmembrane region" description="Helical" evidence="1">
    <location>
        <begin position="90"/>
        <end position="118"/>
    </location>
</feature>
<feature type="domain" description="GGDEF" evidence="3">
    <location>
        <begin position="213"/>
        <end position="352"/>
    </location>
</feature>
<keyword evidence="1" id="KW-0472">Membrane</keyword>
<dbReference type="CDD" id="cd01948">
    <property type="entry name" value="EAL"/>
    <property type="match status" value="1"/>
</dbReference>
<dbReference type="SMART" id="SM00267">
    <property type="entry name" value="GGDEF"/>
    <property type="match status" value="1"/>
</dbReference>
<dbReference type="PANTHER" id="PTHR44757:SF2">
    <property type="entry name" value="BIOFILM ARCHITECTURE MAINTENANCE PROTEIN MBAA"/>
    <property type="match status" value="1"/>
</dbReference>
<dbReference type="InterPro" id="IPR001633">
    <property type="entry name" value="EAL_dom"/>
</dbReference>
<feature type="transmembrane region" description="Helical" evidence="1">
    <location>
        <begin position="124"/>
        <end position="147"/>
    </location>
</feature>
<dbReference type="SUPFAM" id="SSF55073">
    <property type="entry name" value="Nucleotide cyclase"/>
    <property type="match status" value="1"/>
</dbReference>
<dbReference type="SUPFAM" id="SSF141868">
    <property type="entry name" value="EAL domain-like"/>
    <property type="match status" value="1"/>
</dbReference>
<dbReference type="PROSITE" id="PS50883">
    <property type="entry name" value="EAL"/>
    <property type="match status" value="1"/>
</dbReference>
<gene>
    <name evidence="4" type="ORF">AVDCRST_MAG52-3372</name>
</gene>
<evidence type="ECO:0000259" key="2">
    <source>
        <dbReference type="PROSITE" id="PS50883"/>
    </source>
</evidence>
<sequence length="636" mass="67321">MSFFRRRGDRAVGLLPEGRLLPPAVWERRHRAIVRLCLASAGLLVLLAWWQGSGQPAAVLVLAAVAGPVAVASLPRLGRKVRAAATTASLLAASVALVHLWSGVTEAHFIFFVTIGVVSLYQDWIPYGVALVVVTVHHGVLGTLYPHAVFSAQAQHDPWLWAGVHAAFVLAASLAHLAAWRLNEDQVLSDPLTGLANRTLLEEITHRLLARGGAVSLLFLDLDDFKAVNDSRGHASGDELLLVLAERLRGCVRPGDVVARIGGDEFAVVVDGGADVARAVGERALVALALPVPMADGIVAVRGSVGVATCAGVTDRTAGATDRTAGALLRNADLAMYLAKAQGKNRLVVYADGMAEAATRRAGLAQDLDGAVESGQLEVHYQRTVRLSDGRTTGFEALVRWNHPERGLVPPVEFVPLAEETGAITGIGRWVLREALRQGAVWTAGTGAPLHMAVNLSPRQFQDGDVTADVVAALAESGFPAELLTLEVTEGVLVRDMDAVVAHLGSLRALGIRIAIDDFGTGFSGLSYLRHLPADIIKIDRSFVTDLPRSRSAVTLITSIVELARTLGLDVVAEGVETEGQRRSLVDLGCGSAQGYLFARPEPAARAGAHLRRAPLAIPAQSGGPAIERLRELPAR</sequence>
<reference evidence="4" key="1">
    <citation type="submission" date="2020-02" db="EMBL/GenBank/DDBJ databases">
        <authorList>
            <person name="Meier V. D."/>
        </authorList>
    </citation>
    <scope>NUCLEOTIDE SEQUENCE</scope>
    <source>
        <strain evidence="4">AVDCRST_MAG52</strain>
    </source>
</reference>
<dbReference type="InterPro" id="IPR043128">
    <property type="entry name" value="Rev_trsase/Diguanyl_cyclase"/>
</dbReference>
<feature type="domain" description="EAL" evidence="2">
    <location>
        <begin position="361"/>
        <end position="615"/>
    </location>
</feature>
<dbReference type="Gene3D" id="3.30.70.270">
    <property type="match status" value="1"/>
</dbReference>
<organism evidence="4">
    <name type="scientific">uncultured Blastococcus sp</name>
    <dbReference type="NCBI Taxonomy" id="217144"/>
    <lineage>
        <taxon>Bacteria</taxon>
        <taxon>Bacillati</taxon>
        <taxon>Actinomycetota</taxon>
        <taxon>Actinomycetes</taxon>
        <taxon>Geodermatophilales</taxon>
        <taxon>Geodermatophilaceae</taxon>
        <taxon>Blastococcus</taxon>
        <taxon>environmental samples</taxon>
    </lineage>
</organism>
<dbReference type="Gene3D" id="3.20.20.450">
    <property type="entry name" value="EAL domain"/>
    <property type="match status" value="1"/>
</dbReference>
<evidence type="ECO:0000259" key="3">
    <source>
        <dbReference type="PROSITE" id="PS50887"/>
    </source>
</evidence>
<feature type="transmembrane region" description="Helical" evidence="1">
    <location>
        <begin position="159"/>
        <end position="180"/>
    </location>
</feature>
<dbReference type="PROSITE" id="PS50887">
    <property type="entry name" value="GGDEF"/>
    <property type="match status" value="1"/>
</dbReference>
<keyword evidence="1" id="KW-0812">Transmembrane</keyword>
<feature type="transmembrane region" description="Helical" evidence="1">
    <location>
        <begin position="32"/>
        <end position="51"/>
    </location>
</feature>
<dbReference type="NCBIfam" id="TIGR00254">
    <property type="entry name" value="GGDEF"/>
    <property type="match status" value="1"/>
</dbReference>
<accession>A0A6J4JCY3</accession>
<dbReference type="InterPro" id="IPR052155">
    <property type="entry name" value="Biofilm_reg_signaling"/>
</dbReference>
<evidence type="ECO:0000256" key="1">
    <source>
        <dbReference type="SAM" id="Phobius"/>
    </source>
</evidence>
<dbReference type="PANTHER" id="PTHR44757">
    <property type="entry name" value="DIGUANYLATE CYCLASE DGCP"/>
    <property type="match status" value="1"/>
</dbReference>
<dbReference type="InterPro" id="IPR000160">
    <property type="entry name" value="GGDEF_dom"/>
</dbReference>
<dbReference type="InterPro" id="IPR035919">
    <property type="entry name" value="EAL_sf"/>
</dbReference>
<protein>
    <submittedName>
        <fullName evidence="4">Diguanylate cyclase/phosphodiesterase (GGDEF &amp; EAL domains) with PAS/PAC sensor(S)</fullName>
    </submittedName>
</protein>
<dbReference type="CDD" id="cd01949">
    <property type="entry name" value="GGDEF"/>
    <property type="match status" value="1"/>
</dbReference>
<dbReference type="Pfam" id="PF00990">
    <property type="entry name" value="GGDEF"/>
    <property type="match status" value="1"/>
</dbReference>
<keyword evidence="1" id="KW-1133">Transmembrane helix</keyword>
<dbReference type="SMART" id="SM00052">
    <property type="entry name" value="EAL"/>
    <property type="match status" value="1"/>
</dbReference>
<name>A0A6J4JCY3_9ACTN</name>
<dbReference type="Pfam" id="PF00563">
    <property type="entry name" value="EAL"/>
    <property type="match status" value="1"/>
</dbReference>